<keyword evidence="3 7" id="KW-0694">RNA-binding</keyword>
<feature type="compositionally biased region" description="Basic residues" evidence="9">
    <location>
        <begin position="1"/>
        <end position="11"/>
    </location>
</feature>
<reference evidence="12 13" key="1">
    <citation type="journal article" date="2016" name="Nat. Commun.">
        <title>Thousands of microbial genomes shed light on interconnected biogeochemical processes in an aquifer system.</title>
        <authorList>
            <person name="Anantharaman K."/>
            <person name="Brown C.T."/>
            <person name="Hug L.A."/>
            <person name="Sharon I."/>
            <person name="Castelle C.J."/>
            <person name="Probst A.J."/>
            <person name="Thomas B.C."/>
            <person name="Singh A."/>
            <person name="Wilkins M.J."/>
            <person name="Karaoz U."/>
            <person name="Brodie E.L."/>
            <person name="Williams K.H."/>
            <person name="Hubbard S.S."/>
            <person name="Banfield J.F."/>
        </authorList>
    </citation>
    <scope>NUCLEOTIDE SEQUENCE [LARGE SCALE GENOMIC DNA]</scope>
</reference>
<dbReference type="FunFam" id="3.10.290.10:FF:000001">
    <property type="entry name" value="30S ribosomal protein S4"/>
    <property type="match status" value="1"/>
</dbReference>
<evidence type="ECO:0000256" key="1">
    <source>
        <dbReference type="ARBA" id="ARBA00007465"/>
    </source>
</evidence>
<dbReference type="PANTHER" id="PTHR11831">
    <property type="entry name" value="30S 40S RIBOSOMAL PROTEIN"/>
    <property type="match status" value="1"/>
</dbReference>
<name>A0A1F5ZA56_9BACT</name>
<evidence type="ECO:0000256" key="8">
    <source>
        <dbReference type="RuleBase" id="RU003699"/>
    </source>
</evidence>
<evidence type="ECO:0000259" key="10">
    <source>
        <dbReference type="SMART" id="SM00363"/>
    </source>
</evidence>
<comment type="function">
    <text evidence="7">With S5 and S12 plays an important role in translational accuracy.</text>
</comment>
<dbReference type="SMART" id="SM00363">
    <property type="entry name" value="S4"/>
    <property type="match status" value="1"/>
</dbReference>
<dbReference type="Pfam" id="PF00163">
    <property type="entry name" value="Ribosomal_S4"/>
    <property type="match status" value="1"/>
</dbReference>
<dbReference type="SUPFAM" id="SSF55174">
    <property type="entry name" value="Alpha-L RNA-binding motif"/>
    <property type="match status" value="1"/>
</dbReference>
<keyword evidence="4 7" id="KW-0689">Ribosomal protein</keyword>
<dbReference type="Gene3D" id="1.10.1050.10">
    <property type="entry name" value="Ribosomal Protein S4 Delta 41, Chain A, domain 1"/>
    <property type="match status" value="1"/>
</dbReference>
<dbReference type="NCBIfam" id="TIGR01017">
    <property type="entry name" value="rpsD_bact"/>
    <property type="match status" value="1"/>
</dbReference>
<dbReference type="GO" id="GO:0015935">
    <property type="term" value="C:small ribosomal subunit"/>
    <property type="evidence" value="ECO:0007669"/>
    <property type="project" value="InterPro"/>
</dbReference>
<dbReference type="InterPro" id="IPR001912">
    <property type="entry name" value="Ribosomal_uS4_N"/>
</dbReference>
<evidence type="ECO:0000259" key="11">
    <source>
        <dbReference type="SMART" id="SM01390"/>
    </source>
</evidence>
<evidence type="ECO:0000256" key="3">
    <source>
        <dbReference type="ARBA" id="ARBA00022884"/>
    </source>
</evidence>
<dbReference type="Gene3D" id="3.10.290.10">
    <property type="entry name" value="RNA-binding S4 domain"/>
    <property type="match status" value="1"/>
</dbReference>
<organism evidence="12 13">
    <name type="scientific">Candidatus Gottesmanbacteria bacterium RBG_16_43_7</name>
    <dbReference type="NCBI Taxonomy" id="1798373"/>
    <lineage>
        <taxon>Bacteria</taxon>
        <taxon>Candidatus Gottesmaniibacteriota</taxon>
    </lineage>
</organism>
<sequence length="206" mass="23987">MARYKGPKNRLSRREGMDLGGKTIGSKSHAMLLKRLNVPPGSHGQRGRRKISDYGVQLREKQKVKRMYGMLERQFRRFFEIAKKWKGNTGDKFLQFLERRLDNTLYRLSLAPTRAFARQLVSHGHVMVNSKRITIASYLVNENDVLELKPKAMDIPAVKKLLEDKSITPPEWLIRKGPTGKVIRIPQRTDIKEDINEQLIIEFYSR</sequence>
<feature type="domain" description="RNA-binding S4" evidence="10">
    <location>
        <begin position="99"/>
        <end position="163"/>
    </location>
</feature>
<dbReference type="GO" id="GO:0003735">
    <property type="term" value="F:structural constituent of ribosome"/>
    <property type="evidence" value="ECO:0007669"/>
    <property type="project" value="InterPro"/>
</dbReference>
<dbReference type="GO" id="GO:0019843">
    <property type="term" value="F:rRNA binding"/>
    <property type="evidence" value="ECO:0007669"/>
    <property type="project" value="UniProtKB-UniRule"/>
</dbReference>
<accession>A0A1F5ZA56</accession>
<dbReference type="AlphaFoldDB" id="A0A1F5ZA56"/>
<dbReference type="InterPro" id="IPR036986">
    <property type="entry name" value="S4_RNA-bd_sf"/>
</dbReference>
<dbReference type="GO" id="GO:0042274">
    <property type="term" value="P:ribosomal small subunit biogenesis"/>
    <property type="evidence" value="ECO:0007669"/>
    <property type="project" value="TreeGrafter"/>
</dbReference>
<evidence type="ECO:0000256" key="9">
    <source>
        <dbReference type="SAM" id="MobiDB-lite"/>
    </source>
</evidence>
<evidence type="ECO:0000313" key="13">
    <source>
        <dbReference type="Proteomes" id="UP000176854"/>
    </source>
</evidence>
<keyword evidence="2 7" id="KW-0699">rRNA-binding</keyword>
<dbReference type="PROSITE" id="PS00632">
    <property type="entry name" value="RIBOSOMAL_S4"/>
    <property type="match status" value="1"/>
</dbReference>
<comment type="function">
    <text evidence="7">One of the primary rRNA binding proteins, it binds directly to 16S rRNA where it nucleates assembly of the body of the 30S subunit.</text>
</comment>
<evidence type="ECO:0000256" key="6">
    <source>
        <dbReference type="ARBA" id="ARBA00035254"/>
    </source>
</evidence>
<dbReference type="CDD" id="cd00165">
    <property type="entry name" value="S4"/>
    <property type="match status" value="1"/>
</dbReference>
<dbReference type="InterPro" id="IPR002942">
    <property type="entry name" value="S4_RNA-bd"/>
</dbReference>
<dbReference type="InterPro" id="IPR022801">
    <property type="entry name" value="Ribosomal_uS4"/>
</dbReference>
<feature type="domain" description="Small ribosomal subunit protein uS4 N-terminal" evidence="11">
    <location>
        <begin position="3"/>
        <end position="98"/>
    </location>
</feature>
<dbReference type="InterPro" id="IPR005709">
    <property type="entry name" value="Ribosomal_uS4_bac-type"/>
</dbReference>
<dbReference type="PROSITE" id="PS50889">
    <property type="entry name" value="S4"/>
    <property type="match status" value="1"/>
</dbReference>
<dbReference type="GO" id="GO:0006412">
    <property type="term" value="P:translation"/>
    <property type="evidence" value="ECO:0007669"/>
    <property type="project" value="UniProtKB-UniRule"/>
</dbReference>
<dbReference type="STRING" id="1798373.A2154_03320"/>
<protein>
    <recommendedName>
        <fullName evidence="6 7">Small ribosomal subunit protein uS4</fullName>
    </recommendedName>
</protein>
<comment type="caution">
    <text evidence="12">The sequence shown here is derived from an EMBL/GenBank/DDBJ whole genome shotgun (WGS) entry which is preliminary data.</text>
</comment>
<proteinExistence type="inferred from homology"/>
<keyword evidence="5 7" id="KW-0687">Ribonucleoprotein</keyword>
<dbReference type="EMBL" id="MFJC01000023">
    <property type="protein sequence ID" value="OGG09336.1"/>
    <property type="molecule type" value="Genomic_DNA"/>
</dbReference>
<evidence type="ECO:0000256" key="2">
    <source>
        <dbReference type="ARBA" id="ARBA00022730"/>
    </source>
</evidence>
<dbReference type="NCBIfam" id="NF003717">
    <property type="entry name" value="PRK05327.1"/>
    <property type="match status" value="1"/>
</dbReference>
<feature type="region of interest" description="Disordered" evidence="9">
    <location>
        <begin position="1"/>
        <end position="24"/>
    </location>
</feature>
<dbReference type="HAMAP" id="MF_01306_B">
    <property type="entry name" value="Ribosomal_uS4_B"/>
    <property type="match status" value="1"/>
</dbReference>
<evidence type="ECO:0000256" key="4">
    <source>
        <dbReference type="ARBA" id="ARBA00022980"/>
    </source>
</evidence>
<dbReference type="Proteomes" id="UP000176854">
    <property type="component" value="Unassembled WGS sequence"/>
</dbReference>
<gene>
    <name evidence="7" type="primary">rpsD</name>
    <name evidence="12" type="ORF">A2154_03320</name>
</gene>
<dbReference type="InterPro" id="IPR018079">
    <property type="entry name" value="Ribosomal_uS4_CS"/>
</dbReference>
<dbReference type="PANTHER" id="PTHR11831:SF4">
    <property type="entry name" value="SMALL RIBOSOMAL SUBUNIT PROTEIN US4M"/>
    <property type="match status" value="1"/>
</dbReference>
<dbReference type="SMART" id="SM01390">
    <property type="entry name" value="Ribosomal_S4"/>
    <property type="match status" value="1"/>
</dbReference>
<evidence type="ECO:0000313" key="12">
    <source>
        <dbReference type="EMBL" id="OGG09336.1"/>
    </source>
</evidence>
<evidence type="ECO:0000256" key="7">
    <source>
        <dbReference type="HAMAP-Rule" id="MF_01306"/>
    </source>
</evidence>
<comment type="subunit">
    <text evidence="7">Part of the 30S ribosomal subunit. Contacts protein S5. The interaction surface between S4 and S5 is involved in control of translational fidelity.</text>
</comment>
<comment type="similarity">
    <text evidence="1 7 8">Belongs to the universal ribosomal protein uS4 family.</text>
</comment>
<dbReference type="FunFam" id="1.10.1050.10:FF:000001">
    <property type="entry name" value="30S ribosomal protein S4"/>
    <property type="match status" value="1"/>
</dbReference>
<evidence type="ECO:0000256" key="5">
    <source>
        <dbReference type="ARBA" id="ARBA00023274"/>
    </source>
</evidence>
<dbReference type="Pfam" id="PF01479">
    <property type="entry name" value="S4"/>
    <property type="match status" value="1"/>
</dbReference>